<evidence type="ECO:0000313" key="2">
    <source>
        <dbReference type="Proteomes" id="UP000824048"/>
    </source>
</evidence>
<comment type="caution">
    <text evidence="1">The sequence shown here is derived from an EMBL/GenBank/DDBJ whole genome shotgun (WGS) entry which is preliminary data.</text>
</comment>
<dbReference type="Pfam" id="PF14305">
    <property type="entry name" value="ATPgrasp_TupA"/>
    <property type="match status" value="1"/>
</dbReference>
<reference evidence="1" key="2">
    <citation type="submission" date="2021-04" db="EMBL/GenBank/DDBJ databases">
        <authorList>
            <person name="Gilroy R."/>
        </authorList>
    </citation>
    <scope>NUCLEOTIDE SEQUENCE</scope>
    <source>
        <strain evidence="1">ChiSxjej1B13-11774</strain>
    </source>
</reference>
<dbReference type="EMBL" id="DXBP01000035">
    <property type="protein sequence ID" value="HIZ42034.1"/>
    <property type="molecule type" value="Genomic_DNA"/>
</dbReference>
<dbReference type="AlphaFoldDB" id="A0A9D2EQG8"/>
<reference evidence="1" key="1">
    <citation type="journal article" date="2021" name="PeerJ">
        <title>Extensive microbial diversity within the chicken gut microbiome revealed by metagenomics and culture.</title>
        <authorList>
            <person name="Gilroy R."/>
            <person name="Ravi A."/>
            <person name="Getino M."/>
            <person name="Pursley I."/>
            <person name="Horton D.L."/>
            <person name="Alikhan N.F."/>
            <person name="Baker D."/>
            <person name="Gharbi K."/>
            <person name="Hall N."/>
            <person name="Watson M."/>
            <person name="Adriaenssens E.M."/>
            <person name="Foster-Nyarko E."/>
            <person name="Jarju S."/>
            <person name="Secka A."/>
            <person name="Antonio M."/>
            <person name="Oren A."/>
            <person name="Chaudhuri R.R."/>
            <person name="La Ragione R."/>
            <person name="Hildebrand F."/>
            <person name="Pallen M.J."/>
        </authorList>
    </citation>
    <scope>NUCLEOTIDE SEQUENCE</scope>
    <source>
        <strain evidence="1">ChiSxjej1B13-11774</strain>
    </source>
</reference>
<accession>A0A9D2EQG8</accession>
<dbReference type="InterPro" id="IPR029465">
    <property type="entry name" value="ATPgrasp_TupA"/>
</dbReference>
<organism evidence="1 2">
    <name type="scientific">Candidatus Gemmiger excrementigallinarum</name>
    <dbReference type="NCBI Taxonomy" id="2838609"/>
    <lineage>
        <taxon>Bacteria</taxon>
        <taxon>Bacillati</taxon>
        <taxon>Bacillota</taxon>
        <taxon>Clostridia</taxon>
        <taxon>Eubacteriales</taxon>
        <taxon>Gemmiger</taxon>
    </lineage>
</organism>
<name>A0A9D2EQG8_9FIRM</name>
<protein>
    <submittedName>
        <fullName evidence="1">Glycosyltransferase</fullName>
    </submittedName>
</protein>
<proteinExistence type="predicted"/>
<dbReference type="Proteomes" id="UP000824048">
    <property type="component" value="Unassembled WGS sequence"/>
</dbReference>
<sequence length="370" mass="43594">MEDMHELTAEQQAQLLRRELEAVYGSSSYKIGRAITWLPRHAVRGLKYLLHNGPVTSVRYIILYAKYHKIANKNYAYWACLKEKDYPEALKKWFLETNYSHTPLDLEHPKTFSEKTQWLKLHDHLDEKYMLVDKYLVRDWVKEKIGEEYLIPLLGVYDHFDDIDFDKLPDKFMLKTNHGAGWNIPVLDKSKFDKAAAKEKVECWLKLNYCYLMGGLDRQYEKIRPRIIIEQYIENNGGDLYDYKFFCFHGEPRLILYITDRYTDGQERMIFYDTDWNLQPFNYDMPLEQPQDIPRPKNLEKMVEIARTLSAGFTMVRVDLYSLPDGTIKFGELTLTTESGISRWHPESANLYVGSMMHLPGVDDVPADGQ</sequence>
<evidence type="ECO:0000313" key="1">
    <source>
        <dbReference type="EMBL" id="HIZ42034.1"/>
    </source>
</evidence>
<gene>
    <name evidence="1" type="ORF">H9811_05680</name>
</gene>